<organism evidence="9 10">
    <name type="scientific">Brugia malayi</name>
    <name type="common">Filarial nematode worm</name>
    <dbReference type="NCBI Taxonomy" id="6279"/>
    <lineage>
        <taxon>Eukaryota</taxon>
        <taxon>Metazoa</taxon>
        <taxon>Ecdysozoa</taxon>
        <taxon>Nematoda</taxon>
        <taxon>Chromadorea</taxon>
        <taxon>Rhabditida</taxon>
        <taxon>Spirurina</taxon>
        <taxon>Spiruromorpha</taxon>
        <taxon>Filarioidea</taxon>
        <taxon>Onchocercidae</taxon>
        <taxon>Brugia</taxon>
    </lineage>
</organism>
<evidence type="ECO:0000256" key="1">
    <source>
        <dbReference type="ARBA" id="ARBA00010877"/>
    </source>
</evidence>
<dbReference type="OMA" id="WIKFREL"/>
<comment type="function">
    <text evidence="7">Component of the MICOS complex, a large protein complex of the mitochondrial inner membrane that plays crucial roles in the maintenance of crista junctions, inner membrane architecture, and formation of contact sites to the outer membrane.</text>
</comment>
<evidence type="ECO:0000313" key="9">
    <source>
        <dbReference type="Proteomes" id="UP000006672"/>
    </source>
</evidence>
<dbReference type="InterPro" id="IPR019133">
    <property type="entry name" value="MIC60"/>
</dbReference>
<evidence type="ECO:0000256" key="5">
    <source>
        <dbReference type="ARBA" id="ARBA00023128"/>
    </source>
</evidence>
<dbReference type="PANTHER" id="PTHR15415">
    <property type="entry name" value="MITOFILIN"/>
    <property type="match status" value="1"/>
</dbReference>
<dbReference type="PANTHER" id="PTHR15415:SF7">
    <property type="entry name" value="MICOS COMPLEX SUBUNIT MIC60"/>
    <property type="match status" value="1"/>
</dbReference>
<dbReference type="Proteomes" id="UP000006672">
    <property type="component" value="Unassembled WGS sequence"/>
</dbReference>
<keyword evidence="2 7" id="KW-0812">Transmembrane</keyword>
<comment type="similarity">
    <text evidence="1 7">Belongs to the MICOS complex subunit Mic60 family.</text>
</comment>
<keyword evidence="4 7" id="KW-1133">Transmembrane helix</keyword>
<gene>
    <name evidence="10" type="primary">Bma-immt-1</name>
</gene>
<evidence type="ECO:0000256" key="6">
    <source>
        <dbReference type="ARBA" id="ARBA00023136"/>
    </source>
</evidence>
<accession>A0A7I4KM73</accession>
<dbReference type="GO" id="GO:0042407">
    <property type="term" value="P:cristae formation"/>
    <property type="evidence" value="ECO:0007669"/>
    <property type="project" value="EnsemblMetazoa"/>
</dbReference>
<comment type="subcellular location">
    <subcellularLocation>
        <location evidence="7">Mitochondrion inner membrane</location>
        <topology evidence="7">Single-pass membrane protein</topology>
    </subcellularLocation>
</comment>
<dbReference type="InParanoid" id="A0A7I4KM73"/>
<feature type="coiled-coil region" evidence="8">
    <location>
        <begin position="320"/>
        <end position="418"/>
    </location>
</feature>
<evidence type="ECO:0000256" key="7">
    <source>
        <dbReference type="RuleBase" id="RU363000"/>
    </source>
</evidence>
<keyword evidence="3 7" id="KW-0999">Mitochondrion inner membrane</keyword>
<name>A0A7I4KM73_BRUMA</name>
<sequence length="671" mass="76345">MILTILQQFLNSDFLESLASRFQQTLWFMFPPYSSFCTTSQCFSQSYRVSGLSTSFLRIHGVEISRQNSLRNKGSLHDTGRKPRGSGIVILLLAVISGGGAAYYWYFENGKKKSGHMTDFFLKTAAVPAPTSKILEEAVSLEKKPISQTIQHGTIEEMLKTSLQSATEKVHSATEAKYKTVDVINEHTRVMKQTIDEGEEGDWTRVTSALQKVDRAANNDTREENDARNYLDSVRKIIEQGEAAEPTRSNPLLQNARETISRLDRQLDEMNLLVRKTRNEGRILNEYKELIDKSRKQFASELKSVLPNVDIHAQDSKLNEEELNALIAHAHLKVDQLRKQLAEQQVREEQNIACALEEQRKSQSRLTEEEINLKIQAAREEIQLEAEKVLSMQREQWEAELEEKLQKAAAAHSDHIEEVVRVQRNLFEIEEKQKIEEAIIEWRSELSKELAAAQGKLEGIEAALKSRTSQDVENRRAKQIWIAAHNLIDSVINGERSGTNDDARRKPLATELQMIREADCNDEFVACLVNALPDETIYNGVYTEEDLKARFTKLYKICRRVAKMDESNVGVFQYGLSYLQNAMSFDPPGKFPKMAKFDPMTLDSYEVLSRAKSFVAEGDLNSAVRILQLLTGPARFVARSWINDVRTHLEARFIAELLLAHAAVNNYSSVY</sequence>
<dbReference type="GO" id="GO:0000302">
    <property type="term" value="P:response to reactive oxygen species"/>
    <property type="evidence" value="ECO:0007669"/>
    <property type="project" value="EnsemblMetazoa"/>
</dbReference>
<dbReference type="Pfam" id="PF09731">
    <property type="entry name" value="Mitofilin"/>
    <property type="match status" value="1"/>
</dbReference>
<dbReference type="WBParaSite" id="Bm5800b.1">
    <property type="protein sequence ID" value="Bm5800b.1"/>
    <property type="gene ID" value="WBGene00226061"/>
</dbReference>
<feature type="coiled-coil region" evidence="8">
    <location>
        <begin position="253"/>
        <end position="280"/>
    </location>
</feature>
<feature type="transmembrane region" description="Helical" evidence="7">
    <location>
        <begin position="88"/>
        <end position="107"/>
    </location>
</feature>
<keyword evidence="9" id="KW-1185">Reference proteome</keyword>
<evidence type="ECO:0000313" key="10">
    <source>
        <dbReference type="WBParaSite" id="Bm5800b.1"/>
    </source>
</evidence>
<keyword evidence="6 7" id="KW-0472">Membrane</keyword>
<dbReference type="GO" id="GO:0061617">
    <property type="term" value="C:MICOS complex"/>
    <property type="evidence" value="ECO:0007669"/>
    <property type="project" value="TreeGrafter"/>
</dbReference>
<dbReference type="AlphaFoldDB" id="A0A7I4KM73"/>
<reference evidence="9" key="1">
    <citation type="journal article" date="2007" name="Science">
        <title>Draft genome of the filarial nematode parasite Brugia malayi.</title>
        <authorList>
            <person name="Ghedin E."/>
            <person name="Wang S."/>
            <person name="Spiro D."/>
            <person name="Caler E."/>
            <person name="Zhao Q."/>
            <person name="Crabtree J."/>
            <person name="Allen J.E."/>
            <person name="Delcher A.L."/>
            <person name="Guiliano D.B."/>
            <person name="Miranda-Saavedra D."/>
            <person name="Angiuoli S.V."/>
            <person name="Creasy T."/>
            <person name="Amedeo P."/>
            <person name="Haas B."/>
            <person name="El-Sayed N.M."/>
            <person name="Wortman J.R."/>
            <person name="Feldblyum T."/>
            <person name="Tallon L."/>
            <person name="Schatz M."/>
            <person name="Shumway M."/>
            <person name="Koo H."/>
            <person name="Salzberg S.L."/>
            <person name="Schobel S."/>
            <person name="Pertea M."/>
            <person name="Pop M."/>
            <person name="White O."/>
            <person name="Barton G.J."/>
            <person name="Carlow C.K."/>
            <person name="Crawford M.J."/>
            <person name="Daub J."/>
            <person name="Dimmic M.W."/>
            <person name="Estes C.F."/>
            <person name="Foster J.M."/>
            <person name="Ganatra M."/>
            <person name="Gregory W.F."/>
            <person name="Johnson N.M."/>
            <person name="Jin J."/>
            <person name="Komuniecki R."/>
            <person name="Korf I."/>
            <person name="Kumar S."/>
            <person name="Laney S."/>
            <person name="Li B.W."/>
            <person name="Li W."/>
            <person name="Lindblom T.H."/>
            <person name="Lustigman S."/>
            <person name="Ma D."/>
            <person name="Maina C.V."/>
            <person name="Martin D.M."/>
            <person name="McCarter J.P."/>
            <person name="McReynolds L."/>
            <person name="Mitreva M."/>
            <person name="Nutman T.B."/>
            <person name="Parkinson J."/>
            <person name="Peregrin-Alvarez J.M."/>
            <person name="Poole C."/>
            <person name="Ren Q."/>
            <person name="Saunders L."/>
            <person name="Sluder A.E."/>
            <person name="Smith K."/>
            <person name="Stanke M."/>
            <person name="Unnasch T.R."/>
            <person name="Ware J."/>
            <person name="Wei A.D."/>
            <person name="Weil G."/>
            <person name="Williams D.J."/>
            <person name="Zhang Y."/>
            <person name="Williams S.A."/>
            <person name="Fraser-Liggett C."/>
            <person name="Slatko B."/>
            <person name="Blaxter M.L."/>
            <person name="Scott A.L."/>
        </authorList>
    </citation>
    <scope>NUCLEOTIDE SEQUENCE</scope>
    <source>
        <strain evidence="9">FR3</strain>
    </source>
</reference>
<keyword evidence="8" id="KW-0175">Coiled coil</keyword>
<evidence type="ECO:0000256" key="4">
    <source>
        <dbReference type="ARBA" id="ARBA00022989"/>
    </source>
</evidence>
<protein>
    <recommendedName>
        <fullName evidence="7">MICOS complex subunit MIC60</fullName>
    </recommendedName>
    <alternativeName>
        <fullName evidence="7">Mitofilin</fullName>
    </alternativeName>
</protein>
<proteinExistence type="inferred from homology"/>
<reference evidence="10" key="2">
    <citation type="submission" date="2020-12" db="UniProtKB">
        <authorList>
            <consortium name="WormBaseParasite"/>
        </authorList>
    </citation>
    <scope>IDENTIFICATION</scope>
</reference>
<dbReference type="FunCoup" id="A0A7I4KM73">
    <property type="interactions" value="1666"/>
</dbReference>
<evidence type="ECO:0000256" key="2">
    <source>
        <dbReference type="ARBA" id="ARBA00022692"/>
    </source>
</evidence>
<keyword evidence="5 7" id="KW-0496">Mitochondrion</keyword>
<comment type="subunit">
    <text evidence="7">Component of the mitochondrial contact site and cristae organizing system (MICOS) complex.</text>
</comment>
<dbReference type="GO" id="GO:0045259">
    <property type="term" value="C:proton-transporting ATP synthase complex"/>
    <property type="evidence" value="ECO:0007669"/>
    <property type="project" value="EnsemblMetazoa"/>
</dbReference>
<evidence type="ECO:0000256" key="8">
    <source>
        <dbReference type="SAM" id="Coils"/>
    </source>
</evidence>
<evidence type="ECO:0000256" key="3">
    <source>
        <dbReference type="ARBA" id="ARBA00022792"/>
    </source>
</evidence>